<sequence>MDMESAIDKQTMNHIIEAMNADSLIIFVGAGVSANSGLPSWNQLISELRVELSLDDNEEDNLKVAQFYYDTWGQQKYFQKISNVFSEHTTAVPNEIHEQILKIQPRHVITTNYDTLLEEELNKGVTKYSIIKSDYDIPYAQGNRYLIKMHGDLDSKNIILKENDYLDYENNFSMISTLIKSLIMNNTILFIGYSLGDTTFNSIFRLIHNSLGDHTKKSYFYAPNQPKEAVIEYYKKKGIYVLSSGKDNIPNESLGEETVSFLSGISINNKNKKISNSQDLWDNIKFLDKLSFVESRDVVSHVKLEEEAYLYRSEAYSYNINNKEKKVFELAKESNAKKFLENKTWINHFLGNEITHPNHMDSNSILKPAFDLYKSNQNNEAKVKFRQISNEAYRKQDYMNYMISEFNVSNISFDIFKEEPELTQSIVNAELREVIEKIVDSSNNDTKKSAVYFRDTILNFNFIYKKLFKINDLLDKLKTENNTVRNGGFSYNNNFGLLQYEFQSFIQFINKNCLCIGHYKEFQMIVNRYFESLVVAFDNSNRSDDSDEIYNHASSVIDEIEVSDVKEIIPYIDLKLLPIFLDKYSVNKIRITEEAFDYIMETSLELCSNIQRHTDNNCSLLSQYVKFLSYIDIQEFSHNKIISLFSNYPIFFNNKDEIKIILSMLLMKSDNFVENDIEAIFNCVSDHVKCIMSKNYEFHFKNFHMYSEMIKRLKKWNKDLCLSIREVFEDFLIINNVPGKVKQIERYEGYISNFQDFLELPEIRLLSKILTKYSKLTSEEKSYNFIIELINSGSTKFNKIKKEVLSNIINRINTEEIKGMRSYPDAVGVATADLFNLIQQNYFDKGQIINEEMKEKMKGKSPVVDWMLFNIRTDEVIEGLLKIMSYSKLREVFCSSKKDKKVLDEWAVRQFDLGRVYI</sequence>
<dbReference type="Proteomes" id="UP000252797">
    <property type="component" value="Unassembled WGS sequence"/>
</dbReference>
<accession>A0A367CAE0</accession>
<protein>
    <submittedName>
        <fullName evidence="1">Uncharacterized protein</fullName>
    </submittedName>
</protein>
<dbReference type="SUPFAM" id="SSF52467">
    <property type="entry name" value="DHS-like NAD/FAD-binding domain"/>
    <property type="match status" value="1"/>
</dbReference>
<dbReference type="AlphaFoldDB" id="A0A367CAE0"/>
<proteinExistence type="predicted"/>
<organism evidence="1 2">
    <name type="scientific">Enterococcus durans</name>
    <dbReference type="NCBI Taxonomy" id="53345"/>
    <lineage>
        <taxon>Bacteria</taxon>
        <taxon>Bacillati</taxon>
        <taxon>Bacillota</taxon>
        <taxon>Bacilli</taxon>
        <taxon>Lactobacillales</taxon>
        <taxon>Enterococcaceae</taxon>
        <taxon>Enterococcus</taxon>
    </lineage>
</organism>
<dbReference type="Pfam" id="PF13289">
    <property type="entry name" value="SIR2_2"/>
    <property type="match status" value="1"/>
</dbReference>
<reference evidence="1 2" key="1">
    <citation type="submission" date="2015-06" db="EMBL/GenBank/DDBJ databases">
        <title>The Genome Sequence of Enterococcus durans 4EA1.</title>
        <authorList>
            <consortium name="The Broad Institute Genomics Platform"/>
            <consortium name="The Broad Institute Genome Sequencing Center for Infectious Disease"/>
            <person name="Earl A.M."/>
            <person name="Van Tyne D."/>
            <person name="Lebreton F."/>
            <person name="Saavedra J.T."/>
            <person name="Gilmore M.S."/>
            <person name="Manson Mcguire A."/>
            <person name="Clock S."/>
            <person name="Crupain M."/>
            <person name="Rangan U."/>
            <person name="Young S."/>
            <person name="Abouelleil A."/>
            <person name="Cao P."/>
            <person name="Chapman S.B."/>
            <person name="Griggs A."/>
            <person name="Priest M."/>
            <person name="Shea T."/>
            <person name="Wortman J."/>
            <person name="Nusbaum C."/>
            <person name="Birren B."/>
        </authorList>
    </citation>
    <scope>NUCLEOTIDE SEQUENCE [LARGE SCALE GENOMIC DNA]</scope>
    <source>
        <strain evidence="1 2">4EA1</strain>
    </source>
</reference>
<name>A0A367CAE0_9ENTE</name>
<comment type="caution">
    <text evidence="1">The sequence shown here is derived from an EMBL/GenBank/DDBJ whole genome shotgun (WGS) entry which is preliminary data.</text>
</comment>
<dbReference type="Gene3D" id="3.40.50.1220">
    <property type="entry name" value="TPP-binding domain"/>
    <property type="match status" value="1"/>
</dbReference>
<dbReference type="EMBL" id="LEPB01000007">
    <property type="protein sequence ID" value="RCA09629.1"/>
    <property type="molecule type" value="Genomic_DNA"/>
</dbReference>
<dbReference type="RefSeq" id="WP_113846408.1">
    <property type="nucleotide sequence ID" value="NZ_LEPB01000007.1"/>
</dbReference>
<gene>
    <name evidence="1" type="ORF">EA71_02946</name>
</gene>
<dbReference type="InterPro" id="IPR029035">
    <property type="entry name" value="DHS-like_NAD/FAD-binding_dom"/>
</dbReference>
<evidence type="ECO:0000313" key="1">
    <source>
        <dbReference type="EMBL" id="RCA09629.1"/>
    </source>
</evidence>
<evidence type="ECO:0000313" key="2">
    <source>
        <dbReference type="Proteomes" id="UP000252797"/>
    </source>
</evidence>